<name>A0ABW0QR15_9GAMM</name>
<feature type="transmembrane region" description="Helical" evidence="1">
    <location>
        <begin position="107"/>
        <end position="130"/>
    </location>
</feature>
<dbReference type="EMBL" id="JBHSNF010000002">
    <property type="protein sequence ID" value="MFC5526714.1"/>
    <property type="molecule type" value="Genomic_DNA"/>
</dbReference>
<dbReference type="GO" id="GO:0016787">
    <property type="term" value="F:hydrolase activity"/>
    <property type="evidence" value="ECO:0007669"/>
    <property type="project" value="UniProtKB-KW"/>
</dbReference>
<accession>A0ABW0QR15</accession>
<organism evidence="3 4">
    <name type="scientific">Rhodanobacter ginsengisoli</name>
    <dbReference type="NCBI Taxonomy" id="418646"/>
    <lineage>
        <taxon>Bacteria</taxon>
        <taxon>Pseudomonadati</taxon>
        <taxon>Pseudomonadota</taxon>
        <taxon>Gammaproteobacteria</taxon>
        <taxon>Lysobacterales</taxon>
        <taxon>Rhodanobacteraceae</taxon>
        <taxon>Rhodanobacter</taxon>
    </lineage>
</organism>
<dbReference type="Proteomes" id="UP001596114">
    <property type="component" value="Unassembled WGS sequence"/>
</dbReference>
<dbReference type="PANTHER" id="PTHR36435">
    <property type="entry name" value="SLR1288 PROTEIN"/>
    <property type="match status" value="1"/>
</dbReference>
<feature type="transmembrane region" description="Helical" evidence="1">
    <location>
        <begin position="245"/>
        <end position="263"/>
    </location>
</feature>
<evidence type="ECO:0000313" key="4">
    <source>
        <dbReference type="Proteomes" id="UP001596114"/>
    </source>
</evidence>
<feature type="transmembrane region" description="Helical" evidence="1">
    <location>
        <begin position="66"/>
        <end position="87"/>
    </location>
</feature>
<protein>
    <submittedName>
        <fullName evidence="3">CPBP family intramembrane glutamic endopeptidase</fullName>
        <ecNumber evidence="3">3.4.-.-</ecNumber>
    </submittedName>
</protein>
<sequence>MTILSRRHIERNGELLISTEHFGLALFGSQFLAAAATILFVVWGIGWQTHPNPAVFENWTGTSWHFYVDNFISEIGLGLTVFTIVWLRDATWESLGVRRPNLSIPSILVAVATAYIVLHFLIGPVSLSLWKYCLSFFGINLTQGYGDVDPLQWEVWSLRQAAGQIGVWGAALFVFCVGVLVPVFEELFFRGLILTALLERTSAWGALVSQAFLFAALHIDFIRLPYLIALGLILGYLVKRTSSLVPAVLLHILVNVISLTSVID</sequence>
<dbReference type="InterPro" id="IPR052710">
    <property type="entry name" value="CAAX_protease"/>
</dbReference>
<feature type="domain" description="CAAX prenyl protease 2/Lysostaphin resistance protein A-like" evidence="2">
    <location>
        <begin position="169"/>
        <end position="257"/>
    </location>
</feature>
<evidence type="ECO:0000256" key="1">
    <source>
        <dbReference type="SAM" id="Phobius"/>
    </source>
</evidence>
<dbReference type="EC" id="3.4.-.-" evidence="3"/>
<dbReference type="RefSeq" id="WP_377320611.1">
    <property type="nucleotide sequence ID" value="NZ_JBHSNF010000002.1"/>
</dbReference>
<keyword evidence="1" id="KW-0812">Transmembrane</keyword>
<feature type="transmembrane region" description="Helical" evidence="1">
    <location>
        <begin position="165"/>
        <end position="184"/>
    </location>
</feature>
<dbReference type="InterPro" id="IPR003675">
    <property type="entry name" value="Rce1/LyrA-like_dom"/>
</dbReference>
<feature type="transmembrane region" description="Helical" evidence="1">
    <location>
        <begin position="191"/>
        <end position="215"/>
    </location>
</feature>
<keyword evidence="1" id="KW-1133">Transmembrane helix</keyword>
<evidence type="ECO:0000313" key="3">
    <source>
        <dbReference type="EMBL" id="MFC5526714.1"/>
    </source>
</evidence>
<keyword evidence="3" id="KW-0378">Hydrolase</keyword>
<evidence type="ECO:0000259" key="2">
    <source>
        <dbReference type="Pfam" id="PF02517"/>
    </source>
</evidence>
<gene>
    <name evidence="3" type="ORF">ACFPPA_13315</name>
</gene>
<proteinExistence type="predicted"/>
<feature type="transmembrane region" description="Helical" evidence="1">
    <location>
        <begin position="21"/>
        <end position="46"/>
    </location>
</feature>
<reference evidence="4" key="1">
    <citation type="journal article" date="2019" name="Int. J. Syst. Evol. Microbiol.">
        <title>The Global Catalogue of Microorganisms (GCM) 10K type strain sequencing project: providing services to taxonomists for standard genome sequencing and annotation.</title>
        <authorList>
            <consortium name="The Broad Institute Genomics Platform"/>
            <consortium name="The Broad Institute Genome Sequencing Center for Infectious Disease"/>
            <person name="Wu L."/>
            <person name="Ma J."/>
        </authorList>
    </citation>
    <scope>NUCLEOTIDE SEQUENCE [LARGE SCALE GENOMIC DNA]</scope>
    <source>
        <strain evidence="4">CGMCC 1.16619</strain>
    </source>
</reference>
<keyword evidence="4" id="KW-1185">Reference proteome</keyword>
<comment type="caution">
    <text evidence="3">The sequence shown here is derived from an EMBL/GenBank/DDBJ whole genome shotgun (WGS) entry which is preliminary data.</text>
</comment>
<dbReference type="Pfam" id="PF02517">
    <property type="entry name" value="Rce1-like"/>
    <property type="match status" value="1"/>
</dbReference>
<keyword evidence="1" id="KW-0472">Membrane</keyword>
<dbReference type="PANTHER" id="PTHR36435:SF1">
    <property type="entry name" value="CAAX AMINO TERMINAL PROTEASE FAMILY PROTEIN"/>
    <property type="match status" value="1"/>
</dbReference>